<dbReference type="GO" id="GO:0005615">
    <property type="term" value="C:extracellular space"/>
    <property type="evidence" value="ECO:0007669"/>
    <property type="project" value="TreeGrafter"/>
</dbReference>
<dbReference type="PANTHER" id="PTHR24373">
    <property type="entry name" value="SLIT RELATED LEUCINE-RICH REPEAT NEURONAL PROTEIN"/>
    <property type="match status" value="1"/>
</dbReference>
<dbReference type="PROSITE" id="PS51450">
    <property type="entry name" value="LRR"/>
    <property type="match status" value="4"/>
</dbReference>
<evidence type="ECO:0000313" key="5">
    <source>
        <dbReference type="Proteomes" id="UP001153636"/>
    </source>
</evidence>
<evidence type="ECO:0000256" key="3">
    <source>
        <dbReference type="ARBA" id="ARBA00022737"/>
    </source>
</evidence>
<gene>
    <name evidence="4" type="ORF">PSYICH_LOCUS3984</name>
</gene>
<dbReference type="AlphaFoldDB" id="A0A9P0G7J2"/>
<evidence type="ECO:0000313" key="4">
    <source>
        <dbReference type="EMBL" id="CAH1102798.1"/>
    </source>
</evidence>
<evidence type="ECO:0000256" key="2">
    <source>
        <dbReference type="ARBA" id="ARBA00022729"/>
    </source>
</evidence>
<reference evidence="4" key="1">
    <citation type="submission" date="2022-01" db="EMBL/GenBank/DDBJ databases">
        <authorList>
            <person name="King R."/>
        </authorList>
    </citation>
    <scope>NUCLEOTIDE SEQUENCE</scope>
</reference>
<organism evidence="4 5">
    <name type="scientific">Psylliodes chrysocephalus</name>
    <dbReference type="NCBI Taxonomy" id="3402493"/>
    <lineage>
        <taxon>Eukaryota</taxon>
        <taxon>Metazoa</taxon>
        <taxon>Ecdysozoa</taxon>
        <taxon>Arthropoda</taxon>
        <taxon>Hexapoda</taxon>
        <taxon>Insecta</taxon>
        <taxon>Pterygota</taxon>
        <taxon>Neoptera</taxon>
        <taxon>Endopterygota</taxon>
        <taxon>Coleoptera</taxon>
        <taxon>Polyphaga</taxon>
        <taxon>Cucujiformia</taxon>
        <taxon>Chrysomeloidea</taxon>
        <taxon>Chrysomelidae</taxon>
        <taxon>Galerucinae</taxon>
        <taxon>Alticini</taxon>
        <taxon>Psylliodes</taxon>
    </lineage>
</organism>
<dbReference type="SUPFAM" id="SSF52058">
    <property type="entry name" value="L domain-like"/>
    <property type="match status" value="2"/>
</dbReference>
<name>A0A9P0G7J2_9CUCU</name>
<dbReference type="InterPro" id="IPR003591">
    <property type="entry name" value="Leu-rich_rpt_typical-subtyp"/>
</dbReference>
<proteinExistence type="predicted"/>
<keyword evidence="3" id="KW-0677">Repeat</keyword>
<dbReference type="GO" id="GO:0031012">
    <property type="term" value="C:extracellular matrix"/>
    <property type="evidence" value="ECO:0007669"/>
    <property type="project" value="TreeGrafter"/>
</dbReference>
<evidence type="ECO:0000256" key="1">
    <source>
        <dbReference type="ARBA" id="ARBA00022614"/>
    </source>
</evidence>
<dbReference type="SMART" id="SM00365">
    <property type="entry name" value="LRR_SD22"/>
    <property type="match status" value="6"/>
</dbReference>
<dbReference type="InterPro" id="IPR001611">
    <property type="entry name" value="Leu-rich_rpt"/>
</dbReference>
<accession>A0A9P0G7J2</accession>
<dbReference type="Proteomes" id="UP001153636">
    <property type="component" value="Chromosome 13"/>
</dbReference>
<dbReference type="Gene3D" id="3.80.10.10">
    <property type="entry name" value="Ribonuclease Inhibitor"/>
    <property type="match status" value="3"/>
</dbReference>
<dbReference type="PANTHER" id="PTHR24373:SF398">
    <property type="entry name" value="LEUCINE-RICH REPEAT-CONTAINING G-PROTEIN COUPLED RECEPTOR 6"/>
    <property type="match status" value="1"/>
</dbReference>
<dbReference type="EMBL" id="OV651825">
    <property type="protein sequence ID" value="CAH1102798.1"/>
    <property type="molecule type" value="Genomic_DNA"/>
</dbReference>
<sequence>MFEFNSKILNYSVFSSFEFSNLQSDIIEHFLESVEDDVKQVIHTIKICHCEITDAPEVIINDYPNLETLDLQDNNLDNINFISKLPNSIKELYLGQNKISTVSDVFFNLKDLEVVDLSGCDIESLNFMVFKDNGKLLVLNVSHNKIESSESEEYLKNIKCVDFSYNKLTKYSNIPSLCLDFSYTNLSGYHWFNISAENQTVLIEKFYFSGNSRLKLRATNIKNDSLPLVIKFFNISNFQGDVSDLELENVKVRKYLSLKDSKKVILDKSTFDFKLLFFSEGTNATFDLSNCSIDDIPNNYFEEYNLGRLNLCYNNFPNLKENLFKNAYIVELDLCKSNIKDVDNNTFSGLHVHLLNLSKNKLQNLTFLKSIETVRFVDLSENNIKILTPNQFFNIKNLEVLELSNNEIISLEKNVFNNNLQVLKLNGNKISEIKNGTFYKLTNLRELYLDDNPIIFVDNNAFENLPILEVLSMATTEVYVLKPYAIKNVNSLKKVYFKATVSIWKILME</sequence>
<dbReference type="Pfam" id="PF13855">
    <property type="entry name" value="LRR_8"/>
    <property type="match status" value="1"/>
</dbReference>
<dbReference type="SMART" id="SM00369">
    <property type="entry name" value="LRR_TYP"/>
    <property type="match status" value="7"/>
</dbReference>
<protein>
    <submittedName>
        <fullName evidence="4">Uncharacterized protein</fullName>
    </submittedName>
</protein>
<dbReference type="InterPro" id="IPR032675">
    <property type="entry name" value="LRR_dom_sf"/>
</dbReference>
<dbReference type="OrthoDB" id="2013775at2759"/>
<dbReference type="InterPro" id="IPR050328">
    <property type="entry name" value="Dev_Immune_Receptor"/>
</dbReference>
<keyword evidence="1" id="KW-0433">Leucine-rich repeat</keyword>
<keyword evidence="5" id="KW-1185">Reference proteome</keyword>
<keyword evidence="2" id="KW-0732">Signal</keyword>